<reference evidence="1" key="1">
    <citation type="submission" date="2020-03" db="EMBL/GenBank/DDBJ databases">
        <title>The deep terrestrial virosphere.</title>
        <authorList>
            <person name="Holmfeldt K."/>
            <person name="Nilsson E."/>
            <person name="Simone D."/>
            <person name="Lopez-Fernandez M."/>
            <person name="Wu X."/>
            <person name="de Brujin I."/>
            <person name="Lundin D."/>
            <person name="Andersson A."/>
            <person name="Bertilsson S."/>
            <person name="Dopson M."/>
        </authorList>
    </citation>
    <scope>NUCLEOTIDE SEQUENCE</scope>
    <source>
        <strain evidence="1">MM415B05789</strain>
    </source>
</reference>
<protein>
    <submittedName>
        <fullName evidence="1">Uncharacterized protein</fullName>
    </submittedName>
</protein>
<dbReference type="AlphaFoldDB" id="A0A6M3LV72"/>
<name>A0A6M3LV72_9ZZZZ</name>
<sequence>MNILAGVITFYAGVYIGQPFYCGGIYTPDVVGIAVDLDALPYWRCGDPVIVWDDGVRRELTIVDAGPLSLYNVGGVQIVGDVTMAAKWFDGLSTTAVVINPAARDRLSMEAKNENGGRLCQ</sequence>
<accession>A0A6M3LV72</accession>
<evidence type="ECO:0000313" key="1">
    <source>
        <dbReference type="EMBL" id="QJA97979.1"/>
    </source>
</evidence>
<proteinExistence type="predicted"/>
<gene>
    <name evidence="1" type="ORF">MM415B05789_0002</name>
</gene>
<dbReference type="EMBL" id="MT143542">
    <property type="protein sequence ID" value="QJA97979.1"/>
    <property type="molecule type" value="Genomic_DNA"/>
</dbReference>
<organism evidence="1">
    <name type="scientific">viral metagenome</name>
    <dbReference type="NCBI Taxonomy" id="1070528"/>
    <lineage>
        <taxon>unclassified sequences</taxon>
        <taxon>metagenomes</taxon>
        <taxon>organismal metagenomes</taxon>
    </lineage>
</organism>